<dbReference type="PANTHER" id="PTHR42760:SF78">
    <property type="entry name" value="3-OXOACYL-[ACYL-CARRIER-PROTEIN] REDUCTASE [NADH]"/>
    <property type="match status" value="1"/>
</dbReference>
<dbReference type="Proteomes" id="UP001339911">
    <property type="component" value="Unassembled WGS sequence"/>
</dbReference>
<dbReference type="PRINTS" id="PR00080">
    <property type="entry name" value="SDRFAMILY"/>
</dbReference>
<dbReference type="RefSeq" id="WP_331210186.1">
    <property type="nucleotide sequence ID" value="NZ_JAZGQL010000020.1"/>
</dbReference>
<dbReference type="GO" id="GO:0004316">
    <property type="term" value="F:3-oxoacyl-[acyl-carrier-protein] reductase (NADPH) activity"/>
    <property type="evidence" value="ECO:0007669"/>
    <property type="project" value="UniProtKB-EC"/>
</dbReference>
<keyword evidence="4" id="KW-1185">Reference proteome</keyword>
<gene>
    <name evidence="3" type="ORF">V1634_24250</name>
</gene>
<evidence type="ECO:0000313" key="4">
    <source>
        <dbReference type="Proteomes" id="UP001339911"/>
    </source>
</evidence>
<dbReference type="InterPro" id="IPR057326">
    <property type="entry name" value="KR_dom"/>
</dbReference>
<dbReference type="PROSITE" id="PS00061">
    <property type="entry name" value="ADH_SHORT"/>
    <property type="match status" value="1"/>
</dbReference>
<evidence type="ECO:0000313" key="3">
    <source>
        <dbReference type="EMBL" id="MEE6309952.1"/>
    </source>
</evidence>
<dbReference type="NCBIfam" id="NF006110">
    <property type="entry name" value="PRK08261.1"/>
    <property type="match status" value="1"/>
</dbReference>
<comment type="similarity">
    <text evidence="1">Belongs to the short-chain dehydrogenases/reductases (SDR) family.</text>
</comment>
<name>A0ABU7SJ07_9ACTN</name>
<comment type="caution">
    <text evidence="3">The sequence shown here is derived from an EMBL/GenBank/DDBJ whole genome shotgun (WGS) entry which is preliminary data.</text>
</comment>
<dbReference type="InterPro" id="IPR002347">
    <property type="entry name" value="SDR_fam"/>
</dbReference>
<dbReference type="SUPFAM" id="SSF51735">
    <property type="entry name" value="NAD(P)-binding Rossmann-fold domains"/>
    <property type="match status" value="1"/>
</dbReference>
<sequence length="452" mass="47056">MSDRYASFAHTGPGRALVKRLGLPDPPRLRRYRPGDPLTHGPVRLDAASGGRLVEPLAKVLTSAGVEISDPATIRPTGGDGRVPPQAALLYDATGITDSAGLRALYDFFHPLARALHPSGRVVVFGTPPESCATAREATAQRALEGLTRSIGKEFGRGTTAQLVYVAPGAERAVESTLRFLLSGRSAYVSGQVVRIGPAEVPEVDWARPLDGRIALVTGAARGIGAKVAEVLAADGAQVVALDVPAAGDALAEVANAVGGTAVQLDLTAPDAPLRLADHLADRHGRVDVLVHNAGITRDKTLGRMQPDWWDSVLEVNLTSQERINDVLLDRELIPPGGRLIGVSSIAGIAGNRGQTNYATSKAGVIGLVHSMAPVLAERGITVNAVAPGFIETRLTARIPLVLREAGRRMNSMAQGGLPVDVAQTIAWFASPGSAGVTGNVVRVCGQSLLGA</sequence>
<dbReference type="PRINTS" id="PR00081">
    <property type="entry name" value="GDHRDH"/>
</dbReference>
<reference evidence="3 4" key="1">
    <citation type="submission" date="2024-01" db="EMBL/GenBank/DDBJ databases">
        <title>Genome insights into Plantactinospora veratri sp. nov.</title>
        <authorList>
            <person name="Wang L."/>
        </authorList>
    </citation>
    <scope>NUCLEOTIDE SEQUENCE [LARGE SCALE GENOMIC DNA]</scope>
    <source>
        <strain evidence="3 4">NEAU-FHS4</strain>
    </source>
</reference>
<feature type="domain" description="Ketoreductase" evidence="2">
    <location>
        <begin position="213"/>
        <end position="389"/>
    </location>
</feature>
<dbReference type="EMBL" id="JAZGQL010000020">
    <property type="protein sequence ID" value="MEE6309952.1"/>
    <property type="molecule type" value="Genomic_DNA"/>
</dbReference>
<dbReference type="EC" id="1.1.1.100" evidence="3"/>
<dbReference type="InterPro" id="IPR036291">
    <property type="entry name" value="NAD(P)-bd_dom_sf"/>
</dbReference>
<keyword evidence="3" id="KW-0560">Oxidoreductase</keyword>
<protein>
    <submittedName>
        <fullName evidence="3">3-oxoacyl-ACP reductase</fullName>
        <ecNumber evidence="3">1.1.1.100</ecNumber>
    </submittedName>
</protein>
<proteinExistence type="inferred from homology"/>
<dbReference type="Pfam" id="PF13561">
    <property type="entry name" value="adh_short_C2"/>
    <property type="match status" value="1"/>
</dbReference>
<evidence type="ECO:0000256" key="1">
    <source>
        <dbReference type="ARBA" id="ARBA00006484"/>
    </source>
</evidence>
<accession>A0ABU7SJ07</accession>
<evidence type="ECO:0000259" key="2">
    <source>
        <dbReference type="SMART" id="SM00822"/>
    </source>
</evidence>
<dbReference type="Gene3D" id="3.40.50.720">
    <property type="entry name" value="NAD(P)-binding Rossmann-like Domain"/>
    <property type="match status" value="2"/>
</dbReference>
<organism evidence="3 4">
    <name type="scientific">Plantactinospora veratri</name>
    <dbReference type="NCBI Taxonomy" id="1436122"/>
    <lineage>
        <taxon>Bacteria</taxon>
        <taxon>Bacillati</taxon>
        <taxon>Actinomycetota</taxon>
        <taxon>Actinomycetes</taxon>
        <taxon>Micromonosporales</taxon>
        <taxon>Micromonosporaceae</taxon>
        <taxon>Plantactinospora</taxon>
    </lineage>
</organism>
<dbReference type="PANTHER" id="PTHR42760">
    <property type="entry name" value="SHORT-CHAIN DEHYDROGENASES/REDUCTASES FAMILY MEMBER"/>
    <property type="match status" value="1"/>
</dbReference>
<dbReference type="InterPro" id="IPR020904">
    <property type="entry name" value="Sc_DH/Rdtase_CS"/>
</dbReference>
<dbReference type="SMART" id="SM00822">
    <property type="entry name" value="PKS_KR"/>
    <property type="match status" value="1"/>
</dbReference>